<evidence type="ECO:0000313" key="1">
    <source>
        <dbReference type="EMBL" id="JAP10763.1"/>
    </source>
</evidence>
<name>A0A0V0GUB5_SOLCH</name>
<organism evidence="1">
    <name type="scientific">Solanum chacoense</name>
    <name type="common">Chaco potato</name>
    <dbReference type="NCBI Taxonomy" id="4108"/>
    <lineage>
        <taxon>Eukaryota</taxon>
        <taxon>Viridiplantae</taxon>
        <taxon>Streptophyta</taxon>
        <taxon>Embryophyta</taxon>
        <taxon>Tracheophyta</taxon>
        <taxon>Spermatophyta</taxon>
        <taxon>Magnoliopsida</taxon>
        <taxon>eudicotyledons</taxon>
        <taxon>Gunneridae</taxon>
        <taxon>Pentapetalae</taxon>
        <taxon>asterids</taxon>
        <taxon>lamiids</taxon>
        <taxon>Solanales</taxon>
        <taxon>Solanaceae</taxon>
        <taxon>Solanoideae</taxon>
        <taxon>Solaneae</taxon>
        <taxon>Solanum</taxon>
    </lineage>
</organism>
<proteinExistence type="predicted"/>
<sequence>MVLGIQWLASLNIIQANWNEMFLIFQLNEKTYKLQGVPQKTLTTTSFQSDLEEQMLTKDAMLNLMKADYKHIDLSSNVGDASILRLQPYRQKSLFVAQFPDFHLEDKSSFREGCTDMARIFNTYSRRKKRRKIGEDKLGPRLNFTWYHSKTNLT</sequence>
<protein>
    <submittedName>
        <fullName evidence="1">Putative ovule protein</fullName>
    </submittedName>
</protein>
<dbReference type="AlphaFoldDB" id="A0A0V0GUB5"/>
<feature type="non-terminal residue" evidence="1">
    <location>
        <position position="154"/>
    </location>
</feature>
<dbReference type="EMBL" id="GEDG01032533">
    <property type="protein sequence ID" value="JAP10763.1"/>
    <property type="molecule type" value="Transcribed_RNA"/>
</dbReference>
<reference evidence="1" key="1">
    <citation type="submission" date="2015-12" db="EMBL/GenBank/DDBJ databases">
        <title>Gene expression during late stages of embryo sac development: a critical building block for successful pollen-pistil interactions.</title>
        <authorList>
            <person name="Liu Y."/>
            <person name="Joly V."/>
            <person name="Sabar M."/>
            <person name="Matton D.P."/>
        </authorList>
    </citation>
    <scope>NUCLEOTIDE SEQUENCE</scope>
</reference>
<accession>A0A0V0GUB5</accession>